<feature type="domain" description="N-acetyltransferase" evidence="1">
    <location>
        <begin position="16"/>
        <end position="183"/>
    </location>
</feature>
<sequence>MSSAEASFPLLTSARLRLRELTPADAPALFAIHGDAEAMRWFGSDPLQSVAEAEKLVETFAGWRCLPNPGTRWGLERIADGALVGSCGLFAWNRAWRRCTLGYELARAAQGQGLMTEALLTVLAWGFSADGMGLNRVEAMIHPKNQASLRLAEGLGFRREGLLREVAFWGGRHEDLEMHALLARDRQPAA</sequence>
<dbReference type="InterPro" id="IPR016181">
    <property type="entry name" value="Acyl_CoA_acyltransferase"/>
</dbReference>
<evidence type="ECO:0000313" key="3">
    <source>
        <dbReference type="Proteomes" id="UP001228044"/>
    </source>
</evidence>
<keyword evidence="3" id="KW-1185">Reference proteome</keyword>
<dbReference type="PROSITE" id="PS51186">
    <property type="entry name" value="GNAT"/>
    <property type="match status" value="1"/>
</dbReference>
<dbReference type="Gene3D" id="3.40.630.30">
    <property type="match status" value="1"/>
</dbReference>
<evidence type="ECO:0000313" key="2">
    <source>
        <dbReference type="EMBL" id="MDN3920703.1"/>
    </source>
</evidence>
<evidence type="ECO:0000259" key="1">
    <source>
        <dbReference type="PROSITE" id="PS51186"/>
    </source>
</evidence>
<keyword evidence="2" id="KW-0808">Transferase</keyword>
<dbReference type="EC" id="2.-.-.-" evidence="2"/>
<organism evidence="2 3">
    <name type="scientific">Roseateles violae</name>
    <dbReference type="NCBI Taxonomy" id="3058042"/>
    <lineage>
        <taxon>Bacteria</taxon>
        <taxon>Pseudomonadati</taxon>
        <taxon>Pseudomonadota</taxon>
        <taxon>Betaproteobacteria</taxon>
        <taxon>Burkholderiales</taxon>
        <taxon>Sphaerotilaceae</taxon>
        <taxon>Roseateles</taxon>
    </lineage>
</organism>
<dbReference type="EMBL" id="JAUHHC010000003">
    <property type="protein sequence ID" value="MDN3920703.1"/>
    <property type="molecule type" value="Genomic_DNA"/>
</dbReference>
<accession>A0ABT8DRV0</accession>
<proteinExistence type="predicted"/>
<reference evidence="2 3" key="1">
    <citation type="submission" date="2023-06" db="EMBL/GenBank/DDBJ databases">
        <title>Pelomonas sp. PFR6 16S ribosomal RNA gene Genome sequencing and assembly.</title>
        <authorList>
            <person name="Woo H."/>
        </authorList>
    </citation>
    <scope>NUCLEOTIDE SEQUENCE [LARGE SCALE GENOMIC DNA]</scope>
    <source>
        <strain evidence="2 3">PFR6</strain>
    </source>
</reference>
<dbReference type="InterPro" id="IPR000182">
    <property type="entry name" value="GNAT_dom"/>
</dbReference>
<dbReference type="InterPro" id="IPR051908">
    <property type="entry name" value="Ribosomal_N-acetyltransferase"/>
</dbReference>
<dbReference type="Pfam" id="PF13302">
    <property type="entry name" value="Acetyltransf_3"/>
    <property type="match status" value="1"/>
</dbReference>
<gene>
    <name evidence="2" type="ORF">QWJ38_10470</name>
</gene>
<dbReference type="PANTHER" id="PTHR43441:SF11">
    <property type="entry name" value="RIBOSOMAL-PROTEIN-SERINE ACETYLTRANSFERASE"/>
    <property type="match status" value="1"/>
</dbReference>
<name>A0ABT8DRV0_9BURK</name>
<dbReference type="SUPFAM" id="SSF55729">
    <property type="entry name" value="Acyl-CoA N-acyltransferases (Nat)"/>
    <property type="match status" value="1"/>
</dbReference>
<dbReference type="RefSeq" id="WP_290359028.1">
    <property type="nucleotide sequence ID" value="NZ_JAUHHC010000003.1"/>
</dbReference>
<comment type="caution">
    <text evidence="2">The sequence shown here is derived from an EMBL/GenBank/DDBJ whole genome shotgun (WGS) entry which is preliminary data.</text>
</comment>
<protein>
    <submittedName>
        <fullName evidence="2">GNAT family protein</fullName>
        <ecNumber evidence="2">2.-.-.-</ecNumber>
    </submittedName>
</protein>
<dbReference type="Proteomes" id="UP001228044">
    <property type="component" value="Unassembled WGS sequence"/>
</dbReference>
<dbReference type="GO" id="GO:0016740">
    <property type="term" value="F:transferase activity"/>
    <property type="evidence" value="ECO:0007669"/>
    <property type="project" value="UniProtKB-KW"/>
</dbReference>
<dbReference type="PANTHER" id="PTHR43441">
    <property type="entry name" value="RIBOSOMAL-PROTEIN-SERINE ACETYLTRANSFERASE"/>
    <property type="match status" value="1"/>
</dbReference>